<dbReference type="SUPFAM" id="SSF52218">
    <property type="entry name" value="Flavoproteins"/>
    <property type="match status" value="1"/>
</dbReference>
<dbReference type="Gene3D" id="3.40.50.360">
    <property type="match status" value="1"/>
</dbReference>
<sequence length="170" mass="19346">MTILITYASKHGSTREIAERIAKTLLELGKQVETRSMDTVWDPEKYEALIIGSAIYYGSWLKVATEWVHRHQTILTTRPVWLFSSGPLGTEVKDDEPQPKEIAEFQKALKPRDQRIFFGALDHSRLSFAERIMLKAVRAPEGDFRDWAAIDAWVASIARDLTVSSKESLV</sequence>
<dbReference type="OrthoDB" id="9795729at2"/>
<dbReference type="AlphaFoldDB" id="A0A402B141"/>
<comment type="caution">
    <text evidence="2">The sequence shown here is derived from an EMBL/GenBank/DDBJ whole genome shotgun (WGS) entry which is preliminary data.</text>
</comment>
<name>A0A402B141_9CHLR</name>
<proteinExistence type="predicted"/>
<dbReference type="InterPro" id="IPR029039">
    <property type="entry name" value="Flavoprotein-like_sf"/>
</dbReference>
<dbReference type="EMBL" id="BIFT01000001">
    <property type="protein sequence ID" value="GCE25071.1"/>
    <property type="molecule type" value="Genomic_DNA"/>
</dbReference>
<protein>
    <submittedName>
        <fullName evidence="2">Flavodoxin</fullName>
    </submittedName>
</protein>
<evidence type="ECO:0000313" key="2">
    <source>
        <dbReference type="EMBL" id="GCE25071.1"/>
    </source>
</evidence>
<accession>A0A402B141</accession>
<reference evidence="3" key="1">
    <citation type="submission" date="2018-12" db="EMBL/GenBank/DDBJ databases">
        <title>Tengunoibacter tsumagoiensis gen. nov., sp. nov., Dictyobacter kobayashii sp. nov., D. alpinus sp. nov., and D. joshuensis sp. nov. and description of Dictyobacteraceae fam. nov. within the order Ktedonobacterales isolated from Tengu-no-mugimeshi.</title>
        <authorList>
            <person name="Wang C.M."/>
            <person name="Zheng Y."/>
            <person name="Sakai Y."/>
            <person name="Toyoda A."/>
            <person name="Minakuchi Y."/>
            <person name="Abe K."/>
            <person name="Yokota A."/>
            <person name="Yabe S."/>
        </authorList>
    </citation>
    <scope>NUCLEOTIDE SEQUENCE [LARGE SCALE GENOMIC DNA]</scope>
    <source>
        <strain evidence="3">Uno16</strain>
    </source>
</reference>
<dbReference type="GO" id="GO:0010181">
    <property type="term" value="F:FMN binding"/>
    <property type="evidence" value="ECO:0007669"/>
    <property type="project" value="InterPro"/>
</dbReference>
<evidence type="ECO:0000313" key="3">
    <source>
        <dbReference type="Proteomes" id="UP000287171"/>
    </source>
</evidence>
<dbReference type="InterPro" id="IPR052200">
    <property type="entry name" value="Protoporphyrinogen_IX_DH"/>
</dbReference>
<dbReference type="Pfam" id="PF12724">
    <property type="entry name" value="Flavodoxin_5"/>
    <property type="match status" value="1"/>
</dbReference>
<feature type="domain" description="Flavodoxin-like" evidence="1">
    <location>
        <begin position="3"/>
        <end position="152"/>
    </location>
</feature>
<dbReference type="InterPro" id="IPR008254">
    <property type="entry name" value="Flavodoxin/NO_synth"/>
</dbReference>
<evidence type="ECO:0000259" key="1">
    <source>
        <dbReference type="PROSITE" id="PS50902"/>
    </source>
</evidence>
<dbReference type="PANTHER" id="PTHR38030:SF2">
    <property type="entry name" value="PROTOPORPHYRINOGEN IX DEHYDROGENASE [QUINONE]"/>
    <property type="match status" value="1"/>
</dbReference>
<dbReference type="GO" id="GO:0070819">
    <property type="term" value="F:menaquinone-dependent protoporphyrinogen oxidase activity"/>
    <property type="evidence" value="ECO:0007669"/>
    <property type="project" value="TreeGrafter"/>
</dbReference>
<dbReference type="Proteomes" id="UP000287171">
    <property type="component" value="Unassembled WGS sequence"/>
</dbReference>
<gene>
    <name evidence="2" type="primary">hemG</name>
    <name evidence="2" type="ORF">KDA_05550</name>
</gene>
<keyword evidence="3" id="KW-1185">Reference proteome</keyword>
<dbReference type="GO" id="GO:0006783">
    <property type="term" value="P:heme biosynthetic process"/>
    <property type="evidence" value="ECO:0007669"/>
    <property type="project" value="TreeGrafter"/>
</dbReference>
<dbReference type="InterPro" id="IPR026816">
    <property type="entry name" value="Flavodoxin_dom"/>
</dbReference>
<dbReference type="PANTHER" id="PTHR38030">
    <property type="entry name" value="PROTOPORPHYRINOGEN IX DEHYDROGENASE [MENAQUINONE]"/>
    <property type="match status" value="1"/>
</dbReference>
<dbReference type="PROSITE" id="PS50902">
    <property type="entry name" value="FLAVODOXIN_LIKE"/>
    <property type="match status" value="1"/>
</dbReference>
<organism evidence="2 3">
    <name type="scientific">Dictyobacter alpinus</name>
    <dbReference type="NCBI Taxonomy" id="2014873"/>
    <lineage>
        <taxon>Bacteria</taxon>
        <taxon>Bacillati</taxon>
        <taxon>Chloroflexota</taxon>
        <taxon>Ktedonobacteria</taxon>
        <taxon>Ktedonobacterales</taxon>
        <taxon>Dictyobacteraceae</taxon>
        <taxon>Dictyobacter</taxon>
    </lineage>
</organism>
<dbReference type="RefSeq" id="WP_126625701.1">
    <property type="nucleotide sequence ID" value="NZ_BIFT01000001.1"/>
</dbReference>